<sequence>MFADDPACEAALAFERAASRLGARVSHVRAHEELLRADGSHVIVLARLYDAIEWEGLSPEAALRLQDRIGIPVFYGLAEPGHPLAGLLSRMPEPVSEEDILYLAQAVLMNSIN</sequence>
<dbReference type="Proteomes" id="UP001163266">
    <property type="component" value="Chromosome"/>
</dbReference>
<name>A0ABY6MM62_9BURK</name>
<keyword evidence="1" id="KW-0808">Transferase</keyword>
<evidence type="ECO:0000313" key="3">
    <source>
        <dbReference type="Proteomes" id="UP001163266"/>
    </source>
</evidence>
<dbReference type="SUPFAM" id="SSF53671">
    <property type="entry name" value="Aspartate/ornithine carbamoyltransferase"/>
    <property type="match status" value="1"/>
</dbReference>
<protein>
    <submittedName>
        <fullName evidence="2">Uncharacterized protein</fullName>
    </submittedName>
</protein>
<evidence type="ECO:0000313" key="2">
    <source>
        <dbReference type="EMBL" id="UZD53611.1"/>
    </source>
</evidence>
<proteinExistence type="predicted"/>
<reference evidence="2" key="1">
    <citation type="submission" date="2022-10" db="EMBL/GenBank/DDBJ databases">
        <title>Complete genome sequence of Schlegelella aquatica LMG 23380.</title>
        <authorList>
            <person name="Musilova J."/>
            <person name="Kourilova X."/>
            <person name="Bezdicek M."/>
            <person name="Hermankova K."/>
            <person name="Obruca S."/>
            <person name="Sedlar K."/>
        </authorList>
    </citation>
    <scope>NUCLEOTIDE SEQUENCE</scope>
    <source>
        <strain evidence="2">LMG 23380</strain>
    </source>
</reference>
<accession>A0ABY6MM62</accession>
<gene>
    <name evidence="2" type="ORF">OMP39_07795</name>
</gene>
<keyword evidence="3" id="KW-1185">Reference proteome</keyword>
<organism evidence="2 3">
    <name type="scientific">Caldimonas aquatica</name>
    <dbReference type="NCBI Taxonomy" id="376175"/>
    <lineage>
        <taxon>Bacteria</taxon>
        <taxon>Pseudomonadati</taxon>
        <taxon>Pseudomonadota</taxon>
        <taxon>Betaproteobacteria</taxon>
        <taxon>Burkholderiales</taxon>
        <taxon>Sphaerotilaceae</taxon>
        <taxon>Caldimonas</taxon>
    </lineage>
</organism>
<evidence type="ECO:0000256" key="1">
    <source>
        <dbReference type="ARBA" id="ARBA00022679"/>
    </source>
</evidence>
<dbReference type="RefSeq" id="WP_264891194.1">
    <property type="nucleotide sequence ID" value="NZ_CP110257.1"/>
</dbReference>
<dbReference type="InterPro" id="IPR036901">
    <property type="entry name" value="Asp/Orn_carbamoylTrfase_sf"/>
</dbReference>
<dbReference type="EMBL" id="CP110257">
    <property type="protein sequence ID" value="UZD53611.1"/>
    <property type="molecule type" value="Genomic_DNA"/>
</dbReference>